<proteinExistence type="predicted"/>
<feature type="non-terminal residue" evidence="1">
    <location>
        <position position="281"/>
    </location>
</feature>
<dbReference type="EMBL" id="KV876392">
    <property type="protein sequence ID" value="RZR74790.1"/>
    <property type="molecule type" value="Genomic_DNA"/>
</dbReference>
<evidence type="ECO:0000313" key="1">
    <source>
        <dbReference type="EMBL" id="RZR74790.1"/>
    </source>
</evidence>
<name>A0A445MKJ7_ENSVE</name>
<sequence length="281" mass="31132">MAESHVSGTIGLMMAERHISGTTRMMLTERHVSGTIDMKMAEGHASGMIGLMMAKRHVSGTIGLMLAKRHVSGTIGLMMAERHVSGTTGLMLTERHVSGTTGLMLAERHVSGTIDMKMAESHVLSTIGLMLLKSVHREHPLVCHTWLARTRFGHGWRACTDQYSGPSRVVPVVLATAGDLCLELSAASSFDLVTSFWTSSRRSFTRRSCTRNELVESDDRVSWSCGGCSIPRWGGNGFFRDNRRDLGPGLERTRFCRTRPSWRQGLPRPFLVGRGPLRLRR</sequence>
<accession>A0A445MKJ7</accession>
<gene>
    <name evidence="1" type="ORF">BHM03_00043414</name>
</gene>
<dbReference type="Proteomes" id="UP000290560">
    <property type="component" value="Unassembled WGS sequence"/>
</dbReference>
<protein>
    <submittedName>
        <fullName evidence="1">Uncharacterized protein</fullName>
    </submittedName>
</protein>
<reference evidence="1" key="1">
    <citation type="journal article" date="2018" name="Data Brief">
        <title>Genome sequence data from 17 accessions of Ensete ventricosum, a staple food crop for millions in Ethiopia.</title>
        <authorList>
            <person name="Yemataw Z."/>
            <person name="Muzemil S."/>
            <person name="Ambachew D."/>
            <person name="Tripathi L."/>
            <person name="Tesfaye K."/>
            <person name="Chala A."/>
            <person name="Farbos A."/>
            <person name="O'Neill P."/>
            <person name="Moore K."/>
            <person name="Grant M."/>
            <person name="Studholme D.J."/>
        </authorList>
    </citation>
    <scope>NUCLEOTIDE SEQUENCE [LARGE SCALE GENOMIC DNA]</scope>
    <source>
        <tissue evidence="1">Leaf</tissue>
    </source>
</reference>
<dbReference type="AlphaFoldDB" id="A0A445MKJ7"/>
<organism evidence="1">
    <name type="scientific">Ensete ventricosum</name>
    <name type="common">Abyssinian banana</name>
    <name type="synonym">Musa ensete</name>
    <dbReference type="NCBI Taxonomy" id="4639"/>
    <lineage>
        <taxon>Eukaryota</taxon>
        <taxon>Viridiplantae</taxon>
        <taxon>Streptophyta</taxon>
        <taxon>Embryophyta</taxon>
        <taxon>Tracheophyta</taxon>
        <taxon>Spermatophyta</taxon>
        <taxon>Magnoliopsida</taxon>
        <taxon>Liliopsida</taxon>
        <taxon>Zingiberales</taxon>
        <taxon>Musaceae</taxon>
        <taxon>Ensete</taxon>
    </lineage>
</organism>